<organism evidence="1 2">
    <name type="scientific">Zophobas morio</name>
    <dbReference type="NCBI Taxonomy" id="2755281"/>
    <lineage>
        <taxon>Eukaryota</taxon>
        <taxon>Metazoa</taxon>
        <taxon>Ecdysozoa</taxon>
        <taxon>Arthropoda</taxon>
        <taxon>Hexapoda</taxon>
        <taxon>Insecta</taxon>
        <taxon>Pterygota</taxon>
        <taxon>Neoptera</taxon>
        <taxon>Endopterygota</taxon>
        <taxon>Coleoptera</taxon>
        <taxon>Polyphaga</taxon>
        <taxon>Cucujiformia</taxon>
        <taxon>Tenebrionidae</taxon>
        <taxon>Zophobas</taxon>
    </lineage>
</organism>
<dbReference type="Proteomes" id="UP001168821">
    <property type="component" value="Unassembled WGS sequence"/>
</dbReference>
<evidence type="ECO:0008006" key="3">
    <source>
        <dbReference type="Google" id="ProtNLM"/>
    </source>
</evidence>
<dbReference type="PANTHER" id="PTHR46060">
    <property type="entry name" value="MARINER MOS1 TRANSPOSASE-LIKE PROTEIN"/>
    <property type="match status" value="1"/>
</dbReference>
<comment type="caution">
    <text evidence="1">The sequence shown here is derived from an EMBL/GenBank/DDBJ whole genome shotgun (WGS) entry which is preliminary data.</text>
</comment>
<dbReference type="GO" id="GO:0003676">
    <property type="term" value="F:nucleic acid binding"/>
    <property type="evidence" value="ECO:0007669"/>
    <property type="project" value="InterPro"/>
</dbReference>
<dbReference type="PANTHER" id="PTHR46060:SF1">
    <property type="entry name" value="MARINER MOS1 TRANSPOSASE-LIKE PROTEIN"/>
    <property type="match status" value="1"/>
</dbReference>
<gene>
    <name evidence="1" type="ORF">Zmor_012115</name>
</gene>
<proteinExistence type="predicted"/>
<accession>A0AA38HHD9</accession>
<name>A0AA38HHD9_9CUCU</name>
<keyword evidence="2" id="KW-1185">Reference proteome</keyword>
<sequence>MEKNRGDFNRAVLLLQNNAPVHTARVAKSAIRDMNSREKNYPPYSSGLAPSYFYLFKVLKKALRGKNLLNENETRSAVDEHW</sequence>
<dbReference type="Gene3D" id="3.30.420.10">
    <property type="entry name" value="Ribonuclease H-like superfamily/Ribonuclease H"/>
    <property type="match status" value="1"/>
</dbReference>
<evidence type="ECO:0000313" key="1">
    <source>
        <dbReference type="EMBL" id="KAJ3616023.1"/>
    </source>
</evidence>
<dbReference type="InterPro" id="IPR036397">
    <property type="entry name" value="RNaseH_sf"/>
</dbReference>
<protein>
    <recommendedName>
        <fullName evidence="3">Mariner Mos1 transposase</fullName>
    </recommendedName>
</protein>
<reference evidence="1" key="1">
    <citation type="journal article" date="2023" name="G3 (Bethesda)">
        <title>Whole genome assemblies of Zophobas morio and Tenebrio molitor.</title>
        <authorList>
            <person name="Kaur S."/>
            <person name="Stinson S.A."/>
            <person name="diCenzo G.C."/>
        </authorList>
    </citation>
    <scope>NUCLEOTIDE SEQUENCE</scope>
    <source>
        <strain evidence="1">QUZm001</strain>
    </source>
</reference>
<evidence type="ECO:0000313" key="2">
    <source>
        <dbReference type="Proteomes" id="UP001168821"/>
    </source>
</evidence>
<dbReference type="EMBL" id="JALNTZ010003759">
    <property type="protein sequence ID" value="KAJ3616023.1"/>
    <property type="molecule type" value="Genomic_DNA"/>
</dbReference>
<dbReference type="AlphaFoldDB" id="A0AA38HHD9"/>
<dbReference type="InterPro" id="IPR052709">
    <property type="entry name" value="Transposase-MT_Hybrid"/>
</dbReference>